<keyword evidence="3" id="KW-0238">DNA-binding</keyword>
<dbReference type="GO" id="GO:0003677">
    <property type="term" value="F:DNA binding"/>
    <property type="evidence" value="ECO:0007669"/>
    <property type="project" value="UniProtKB-KW"/>
</dbReference>
<dbReference type="STRING" id="602072.A0A1R3S1M0"/>
<evidence type="ECO:0000256" key="5">
    <source>
        <dbReference type="ARBA" id="ARBA00023242"/>
    </source>
</evidence>
<dbReference type="VEuPathDB" id="FungiDB:ASPCADRAFT_37834"/>
<dbReference type="Gene3D" id="4.10.240.10">
    <property type="entry name" value="Zn(2)-C6 fungal-type DNA-binding domain"/>
    <property type="match status" value="1"/>
</dbReference>
<dbReference type="GO" id="GO:0008270">
    <property type="term" value="F:zinc ion binding"/>
    <property type="evidence" value="ECO:0007669"/>
    <property type="project" value="InterPro"/>
</dbReference>
<dbReference type="CDD" id="cd12148">
    <property type="entry name" value="fungal_TF_MHR"/>
    <property type="match status" value="1"/>
</dbReference>
<dbReference type="Pfam" id="PF04082">
    <property type="entry name" value="Fungal_trans"/>
    <property type="match status" value="1"/>
</dbReference>
<feature type="region of interest" description="Disordered" evidence="6">
    <location>
        <begin position="525"/>
        <end position="555"/>
    </location>
</feature>
<dbReference type="GO" id="GO:0006351">
    <property type="term" value="P:DNA-templated transcription"/>
    <property type="evidence" value="ECO:0007669"/>
    <property type="project" value="InterPro"/>
</dbReference>
<name>A0A1R3S1M0_ASPC5</name>
<feature type="domain" description="Xylanolytic transcriptional activator regulatory" evidence="7">
    <location>
        <begin position="227"/>
        <end position="299"/>
    </location>
</feature>
<evidence type="ECO:0000313" key="9">
    <source>
        <dbReference type="Proteomes" id="UP000188318"/>
    </source>
</evidence>
<evidence type="ECO:0000256" key="2">
    <source>
        <dbReference type="ARBA" id="ARBA00023015"/>
    </source>
</evidence>
<dbReference type="GO" id="GO:0005634">
    <property type="term" value="C:nucleus"/>
    <property type="evidence" value="ECO:0007669"/>
    <property type="project" value="UniProtKB-SubCell"/>
</dbReference>
<evidence type="ECO:0000259" key="7">
    <source>
        <dbReference type="SMART" id="SM00906"/>
    </source>
</evidence>
<keyword evidence="5" id="KW-0539">Nucleus</keyword>
<keyword evidence="9" id="KW-1185">Reference proteome</keyword>
<dbReference type="PANTHER" id="PTHR46910:SF37">
    <property type="entry name" value="ZN(II)2CYS6 TRANSCRIPTION FACTOR (EUROFUNG)"/>
    <property type="match status" value="1"/>
</dbReference>
<dbReference type="InterPro" id="IPR050987">
    <property type="entry name" value="AtrR-like"/>
</dbReference>
<gene>
    <name evidence="8" type="ORF">ASPCADRAFT_37834</name>
</gene>
<evidence type="ECO:0000256" key="6">
    <source>
        <dbReference type="SAM" id="MobiDB-lite"/>
    </source>
</evidence>
<dbReference type="GO" id="GO:0000981">
    <property type="term" value="F:DNA-binding transcription factor activity, RNA polymerase II-specific"/>
    <property type="evidence" value="ECO:0007669"/>
    <property type="project" value="InterPro"/>
</dbReference>
<reference evidence="9" key="1">
    <citation type="journal article" date="2017" name="Genome Biol.">
        <title>Comparative genomics reveals high biological diversity and specific adaptations in the industrially and medically important fungal genus Aspergillus.</title>
        <authorList>
            <person name="de Vries R.P."/>
            <person name="Riley R."/>
            <person name="Wiebenga A."/>
            <person name="Aguilar-Osorio G."/>
            <person name="Amillis S."/>
            <person name="Uchima C.A."/>
            <person name="Anderluh G."/>
            <person name="Asadollahi M."/>
            <person name="Askin M."/>
            <person name="Barry K."/>
            <person name="Battaglia E."/>
            <person name="Bayram O."/>
            <person name="Benocci T."/>
            <person name="Braus-Stromeyer S.A."/>
            <person name="Caldana C."/>
            <person name="Canovas D."/>
            <person name="Cerqueira G.C."/>
            <person name="Chen F."/>
            <person name="Chen W."/>
            <person name="Choi C."/>
            <person name="Clum A."/>
            <person name="Dos Santos R.A."/>
            <person name="Damasio A.R."/>
            <person name="Diallinas G."/>
            <person name="Emri T."/>
            <person name="Fekete E."/>
            <person name="Flipphi M."/>
            <person name="Freyberg S."/>
            <person name="Gallo A."/>
            <person name="Gournas C."/>
            <person name="Habgood R."/>
            <person name="Hainaut M."/>
            <person name="Harispe M.L."/>
            <person name="Henrissat B."/>
            <person name="Hilden K.S."/>
            <person name="Hope R."/>
            <person name="Hossain A."/>
            <person name="Karabika E."/>
            <person name="Karaffa L."/>
            <person name="Karanyi Z."/>
            <person name="Krasevec N."/>
            <person name="Kuo A."/>
            <person name="Kusch H."/>
            <person name="LaButti K."/>
            <person name="Lagendijk E.L."/>
            <person name="Lapidus A."/>
            <person name="Levasseur A."/>
            <person name="Lindquist E."/>
            <person name="Lipzen A."/>
            <person name="Logrieco A.F."/>
            <person name="MacCabe A."/>
            <person name="Maekelae M.R."/>
            <person name="Malavazi I."/>
            <person name="Melin P."/>
            <person name="Meyer V."/>
            <person name="Mielnichuk N."/>
            <person name="Miskei M."/>
            <person name="Molnar A.P."/>
            <person name="Mule G."/>
            <person name="Ngan C.Y."/>
            <person name="Orejas M."/>
            <person name="Orosz E."/>
            <person name="Ouedraogo J.P."/>
            <person name="Overkamp K.M."/>
            <person name="Park H.-S."/>
            <person name="Perrone G."/>
            <person name="Piumi F."/>
            <person name="Punt P.J."/>
            <person name="Ram A.F."/>
            <person name="Ramon A."/>
            <person name="Rauscher S."/>
            <person name="Record E."/>
            <person name="Riano-Pachon D.M."/>
            <person name="Robert V."/>
            <person name="Roehrig J."/>
            <person name="Ruller R."/>
            <person name="Salamov A."/>
            <person name="Salih N.S."/>
            <person name="Samson R.A."/>
            <person name="Sandor E."/>
            <person name="Sanguinetti M."/>
            <person name="Schuetze T."/>
            <person name="Sepcic K."/>
            <person name="Shelest E."/>
            <person name="Sherlock G."/>
            <person name="Sophianopoulou V."/>
            <person name="Squina F.M."/>
            <person name="Sun H."/>
            <person name="Susca A."/>
            <person name="Todd R.B."/>
            <person name="Tsang A."/>
            <person name="Unkles S.E."/>
            <person name="van de Wiele N."/>
            <person name="van Rossen-Uffink D."/>
            <person name="Oliveira J.V."/>
            <person name="Vesth T.C."/>
            <person name="Visser J."/>
            <person name="Yu J.-H."/>
            <person name="Zhou M."/>
            <person name="Andersen M.R."/>
            <person name="Archer D.B."/>
            <person name="Baker S.E."/>
            <person name="Benoit I."/>
            <person name="Brakhage A.A."/>
            <person name="Braus G.H."/>
            <person name="Fischer R."/>
            <person name="Frisvad J.C."/>
            <person name="Goldman G.H."/>
            <person name="Houbraken J."/>
            <person name="Oakley B."/>
            <person name="Pocsi I."/>
            <person name="Scazzocchio C."/>
            <person name="Seiboth B."/>
            <person name="vanKuyk P.A."/>
            <person name="Wortman J."/>
            <person name="Dyer P.S."/>
            <person name="Grigoriev I.V."/>
        </authorList>
    </citation>
    <scope>NUCLEOTIDE SEQUENCE [LARGE SCALE GENOMIC DNA]</scope>
    <source>
        <strain evidence="9">ITEM 5010</strain>
    </source>
</reference>
<feature type="non-terminal residue" evidence="8">
    <location>
        <position position="1"/>
    </location>
</feature>
<feature type="compositionally biased region" description="Polar residues" evidence="6">
    <location>
        <begin position="83"/>
        <end position="95"/>
    </location>
</feature>
<keyword evidence="4" id="KW-0804">Transcription</keyword>
<dbReference type="PANTHER" id="PTHR46910">
    <property type="entry name" value="TRANSCRIPTION FACTOR PDR1"/>
    <property type="match status" value="1"/>
</dbReference>
<dbReference type="AlphaFoldDB" id="A0A1R3S1M0"/>
<evidence type="ECO:0000313" key="8">
    <source>
        <dbReference type="EMBL" id="OOG00613.1"/>
    </source>
</evidence>
<dbReference type="OrthoDB" id="103819at2759"/>
<sequence length="621" mass="70171">RCSRELPKCSTCKPWPGICDYSRDRPSLNRVTIDASPVVDISNFEQRLHRLEQTVQALAHAVNRALPTTNIPLPEADDDLRPTVSSTTDAQVTNDPDSRLYIGQSHSFSFLRHMSANIEVVPQQARFLEHTELGEPFLSPPSDELLGQIVFEPHKVRDKGWIVSFNYLLLSIVSDAHEKVDENENFRRNVQLALNDSSIFLEPSEANVQAFVLLAMHGEEYAAPNISWMLLGHACRQAEALGLHVPAPHFSVAHQQQRLCLFWILFMMDKACALAFGRPAFLPTAVYHQIPLPDDEWLLKFHPHDRAALGNTQAHPPISTFGCHFLRRSFDLAKLMGVILDVLANGAPPEIKCEIRMKLDAWHADTAQILTQTMDIESLFAAPNHLREMALGVNSLKFQYLHIRVLLLKGDEFSALWLSSAREAISLLPTMVSNWSSVYNGVVWQLLYFPFTPFFVIFENIIQHHGPSTATIQQDLMLLSSTVTYFADMKSQMRVLAAVCSRLQSAADAFRRLAQLHVSNCDARNTATETSQRQTVQGLGQTRPARPEEKHHPNQAHDILPRIDMGELDIASYLDWLPADMQLDAVRPLYENARGNSGNRRTFDSMFDWFAWDAYYAGVET</sequence>
<feature type="compositionally biased region" description="Polar residues" evidence="6">
    <location>
        <begin position="525"/>
        <end position="540"/>
    </location>
</feature>
<dbReference type="InterPro" id="IPR036864">
    <property type="entry name" value="Zn2-C6_fun-type_DNA-bd_sf"/>
</dbReference>
<dbReference type="OMA" id="MLVGHAC"/>
<accession>A0A1R3S1M0</accession>
<feature type="region of interest" description="Disordered" evidence="6">
    <location>
        <begin position="69"/>
        <end position="96"/>
    </location>
</feature>
<protein>
    <recommendedName>
        <fullName evidence="7">Xylanolytic transcriptional activator regulatory domain-containing protein</fullName>
    </recommendedName>
</protein>
<dbReference type="EMBL" id="KV907493">
    <property type="protein sequence ID" value="OOG00613.1"/>
    <property type="molecule type" value="Genomic_DNA"/>
</dbReference>
<proteinExistence type="predicted"/>
<keyword evidence="2" id="KW-0805">Transcription regulation</keyword>
<dbReference type="Proteomes" id="UP000188318">
    <property type="component" value="Unassembled WGS sequence"/>
</dbReference>
<comment type="subcellular location">
    <subcellularLocation>
        <location evidence="1">Nucleus</location>
    </subcellularLocation>
</comment>
<evidence type="ECO:0000256" key="3">
    <source>
        <dbReference type="ARBA" id="ARBA00023125"/>
    </source>
</evidence>
<dbReference type="SMART" id="SM00906">
    <property type="entry name" value="Fungal_trans"/>
    <property type="match status" value="1"/>
</dbReference>
<evidence type="ECO:0000256" key="4">
    <source>
        <dbReference type="ARBA" id="ARBA00023163"/>
    </source>
</evidence>
<organism evidence="8 9">
    <name type="scientific">Aspergillus carbonarius (strain ITEM 5010)</name>
    <dbReference type="NCBI Taxonomy" id="602072"/>
    <lineage>
        <taxon>Eukaryota</taxon>
        <taxon>Fungi</taxon>
        <taxon>Dikarya</taxon>
        <taxon>Ascomycota</taxon>
        <taxon>Pezizomycotina</taxon>
        <taxon>Eurotiomycetes</taxon>
        <taxon>Eurotiomycetidae</taxon>
        <taxon>Eurotiales</taxon>
        <taxon>Aspergillaceae</taxon>
        <taxon>Aspergillus</taxon>
        <taxon>Aspergillus subgen. Circumdati</taxon>
    </lineage>
</organism>
<dbReference type="InterPro" id="IPR007219">
    <property type="entry name" value="XnlR_reg_dom"/>
</dbReference>
<evidence type="ECO:0000256" key="1">
    <source>
        <dbReference type="ARBA" id="ARBA00004123"/>
    </source>
</evidence>